<dbReference type="Proteomes" id="UP000663859">
    <property type="component" value="Unassembled WGS sequence"/>
</dbReference>
<comment type="caution">
    <text evidence="1">The sequence shown here is derived from an EMBL/GenBank/DDBJ whole genome shotgun (WGS) entry which is preliminary data.</text>
</comment>
<name>A0A8J2BVJ8_9BACT</name>
<sequence>MCRRSLQTVPVCMHTTRFTADSKGFQGANNFGWEEAAGKGFRVDFCAKKSATEEPEKKKPEELPAATGEDRLEVLLKASRALYCPSKEGDGLSKLDRRNMLLRAQASLAMGFTVGG</sequence>
<proteinExistence type="predicted"/>
<reference evidence="1" key="1">
    <citation type="submission" date="2021-02" db="EMBL/GenBank/DDBJ databases">
        <authorList>
            <person name="Cremers G."/>
            <person name="Picone N."/>
        </authorList>
    </citation>
    <scope>NUCLEOTIDE SEQUENCE</scope>
    <source>
        <strain evidence="1">PQ17</strain>
    </source>
</reference>
<accession>A0A8J2BVJ8</accession>
<dbReference type="EMBL" id="CAJNOB010000065">
    <property type="protein sequence ID" value="CAF0704376.1"/>
    <property type="molecule type" value="Genomic_DNA"/>
</dbReference>
<keyword evidence="2" id="KW-1185">Reference proteome</keyword>
<protein>
    <submittedName>
        <fullName evidence="1">Uncharacterized protein</fullName>
    </submittedName>
</protein>
<gene>
    <name evidence="1" type="ORF">MPNT_680002</name>
</gene>
<organism evidence="1 2">
    <name type="scientific">Candidatus Methylacidithermus pantelleriae</name>
    <dbReference type="NCBI Taxonomy" id="2744239"/>
    <lineage>
        <taxon>Bacteria</taxon>
        <taxon>Pseudomonadati</taxon>
        <taxon>Verrucomicrobiota</taxon>
        <taxon>Methylacidiphilae</taxon>
        <taxon>Methylacidiphilales</taxon>
        <taxon>Methylacidiphilaceae</taxon>
        <taxon>Candidatus Methylacidithermus</taxon>
    </lineage>
</organism>
<evidence type="ECO:0000313" key="2">
    <source>
        <dbReference type="Proteomes" id="UP000663859"/>
    </source>
</evidence>
<evidence type="ECO:0000313" key="1">
    <source>
        <dbReference type="EMBL" id="CAF0704376.1"/>
    </source>
</evidence>
<dbReference type="AlphaFoldDB" id="A0A8J2BVJ8"/>